<dbReference type="OrthoDB" id="1731016at2759"/>
<dbReference type="PANTHER" id="PTHR32411:SF51">
    <property type="entry name" value="GNK2-HOMOLOGOUS DOMAIN-CONTAINING PROTEIN"/>
    <property type="match status" value="1"/>
</dbReference>
<name>A0A9Q0FZE0_9ROSI</name>
<dbReference type="EMBL" id="JAKUCV010003028">
    <property type="protein sequence ID" value="KAJ4840535.1"/>
    <property type="molecule type" value="Genomic_DNA"/>
</dbReference>
<dbReference type="AlphaFoldDB" id="A0A9Q0FZE0"/>
<dbReference type="PROSITE" id="PS51473">
    <property type="entry name" value="GNK2"/>
    <property type="match status" value="2"/>
</dbReference>
<dbReference type="GO" id="GO:0005576">
    <property type="term" value="C:extracellular region"/>
    <property type="evidence" value="ECO:0007669"/>
    <property type="project" value="UniProtKB-SubCell"/>
</dbReference>
<feature type="domain" description="Gnk2-homologous" evidence="7">
    <location>
        <begin position="31"/>
        <end position="136"/>
    </location>
</feature>
<evidence type="ECO:0000256" key="2">
    <source>
        <dbReference type="ARBA" id="ARBA00022525"/>
    </source>
</evidence>
<dbReference type="Gene3D" id="3.30.430.20">
    <property type="entry name" value="Gnk2 domain, C-X8-C-X2-C motif"/>
    <property type="match status" value="2"/>
</dbReference>
<comment type="subcellular location">
    <subcellularLocation>
        <location evidence="1">Secreted</location>
    </subcellularLocation>
</comment>
<dbReference type="CDD" id="cd23509">
    <property type="entry name" value="Gnk2-like"/>
    <property type="match status" value="2"/>
</dbReference>
<keyword evidence="3 6" id="KW-0732">Signal</keyword>
<dbReference type="InterPro" id="IPR050581">
    <property type="entry name" value="CRR_secretory_protein"/>
</dbReference>
<evidence type="ECO:0000256" key="3">
    <source>
        <dbReference type="ARBA" id="ARBA00022729"/>
    </source>
</evidence>
<gene>
    <name evidence="8" type="ORF">Tsubulata_027350</name>
</gene>
<reference evidence="8" key="2">
    <citation type="journal article" date="2023" name="Plants (Basel)">
        <title>Annotation of the Turnera subulata (Passifloraceae) Draft Genome Reveals the S-Locus Evolved after the Divergence of Turneroideae from Passifloroideae in a Stepwise Manner.</title>
        <authorList>
            <person name="Henning P.M."/>
            <person name="Roalson E.H."/>
            <person name="Mir W."/>
            <person name="McCubbin A.G."/>
            <person name="Shore J.S."/>
        </authorList>
    </citation>
    <scope>NUCLEOTIDE SEQUENCE</scope>
    <source>
        <strain evidence="8">F60SS</strain>
    </source>
</reference>
<comment type="similarity">
    <text evidence="5">Belongs to the cysteine-rich repeat secretory protein family.</text>
</comment>
<evidence type="ECO:0000256" key="4">
    <source>
        <dbReference type="ARBA" id="ARBA00022737"/>
    </source>
</evidence>
<evidence type="ECO:0000256" key="6">
    <source>
        <dbReference type="SAM" id="SignalP"/>
    </source>
</evidence>
<sequence>MEMFIVRAIMFITLSTSTLLFFPCQADNNELLGFTCSSGSDDSTADSDEFQANLKDLLTSLAANGPANNGFYTTKAGGKGHNRIYGLAQCRGDIAATDCANCIRNSSSMTNGCPASAKSATIWFKWCVIRYSNVSFFGTWDQAGIAVYNSSNLDDPRVFQDAVNMMNQLAYSVPQQPNSMFQTEVIDVGESGKRYGMGQCTSDISRTDCGKCLNFQLNNYMTSVGNKRWWVIYGSSCSLWYYDYKFYFNYSISASAAASDLQGIKIFPRMGKSMLVMLFLLVLQP</sequence>
<dbReference type="Pfam" id="PF01657">
    <property type="entry name" value="Stress-antifung"/>
    <property type="match status" value="2"/>
</dbReference>
<organism evidence="8 9">
    <name type="scientific">Turnera subulata</name>
    <dbReference type="NCBI Taxonomy" id="218843"/>
    <lineage>
        <taxon>Eukaryota</taxon>
        <taxon>Viridiplantae</taxon>
        <taxon>Streptophyta</taxon>
        <taxon>Embryophyta</taxon>
        <taxon>Tracheophyta</taxon>
        <taxon>Spermatophyta</taxon>
        <taxon>Magnoliopsida</taxon>
        <taxon>eudicotyledons</taxon>
        <taxon>Gunneridae</taxon>
        <taxon>Pentapetalae</taxon>
        <taxon>rosids</taxon>
        <taxon>fabids</taxon>
        <taxon>Malpighiales</taxon>
        <taxon>Passifloraceae</taxon>
        <taxon>Turnera</taxon>
    </lineage>
</organism>
<dbReference type="InterPro" id="IPR038408">
    <property type="entry name" value="GNK2_sf"/>
</dbReference>
<accession>A0A9Q0FZE0</accession>
<proteinExistence type="inferred from homology"/>
<dbReference type="InterPro" id="IPR002902">
    <property type="entry name" value="GNK2"/>
</dbReference>
<evidence type="ECO:0000259" key="7">
    <source>
        <dbReference type="PROSITE" id="PS51473"/>
    </source>
</evidence>
<reference evidence="8" key="1">
    <citation type="submission" date="2022-02" db="EMBL/GenBank/DDBJ databases">
        <authorList>
            <person name="Henning P.M."/>
            <person name="McCubbin A.G."/>
            <person name="Shore J.S."/>
        </authorList>
    </citation>
    <scope>NUCLEOTIDE SEQUENCE</scope>
    <source>
        <strain evidence="8">F60SS</strain>
        <tissue evidence="8">Leaves</tissue>
    </source>
</reference>
<evidence type="ECO:0000313" key="9">
    <source>
        <dbReference type="Proteomes" id="UP001141552"/>
    </source>
</evidence>
<keyword evidence="9" id="KW-1185">Reference proteome</keyword>
<feature type="signal peptide" evidence="6">
    <location>
        <begin position="1"/>
        <end position="26"/>
    </location>
</feature>
<comment type="caution">
    <text evidence="8">The sequence shown here is derived from an EMBL/GenBank/DDBJ whole genome shotgun (WGS) entry which is preliminary data.</text>
</comment>
<protein>
    <recommendedName>
        <fullName evidence="7">Gnk2-homologous domain-containing protein</fullName>
    </recommendedName>
</protein>
<keyword evidence="2" id="KW-0964">Secreted</keyword>
<evidence type="ECO:0000256" key="1">
    <source>
        <dbReference type="ARBA" id="ARBA00004613"/>
    </source>
</evidence>
<dbReference type="Proteomes" id="UP001141552">
    <property type="component" value="Unassembled WGS sequence"/>
</dbReference>
<evidence type="ECO:0000313" key="8">
    <source>
        <dbReference type="EMBL" id="KAJ4840535.1"/>
    </source>
</evidence>
<evidence type="ECO:0000256" key="5">
    <source>
        <dbReference type="ARBA" id="ARBA00038515"/>
    </source>
</evidence>
<feature type="domain" description="Gnk2-homologous" evidence="7">
    <location>
        <begin position="141"/>
        <end position="246"/>
    </location>
</feature>
<feature type="chain" id="PRO_5040275851" description="Gnk2-homologous domain-containing protein" evidence="6">
    <location>
        <begin position="27"/>
        <end position="285"/>
    </location>
</feature>
<dbReference type="PANTHER" id="PTHR32411">
    <property type="entry name" value="CYSTEINE-RICH REPEAT SECRETORY PROTEIN 38-RELATED"/>
    <property type="match status" value="1"/>
</dbReference>
<keyword evidence="4" id="KW-0677">Repeat</keyword>